<accession>A0A843WRE8</accession>
<reference evidence="1" key="1">
    <citation type="submission" date="2017-07" db="EMBL/GenBank/DDBJ databases">
        <title>Taro Niue Genome Assembly and Annotation.</title>
        <authorList>
            <person name="Atibalentja N."/>
            <person name="Keating K."/>
            <person name="Fields C.J."/>
        </authorList>
    </citation>
    <scope>NUCLEOTIDE SEQUENCE</scope>
    <source>
        <strain evidence="1">Niue_2</strain>
        <tissue evidence="1">Leaf</tissue>
    </source>
</reference>
<name>A0A843WRE8_COLES</name>
<proteinExistence type="predicted"/>
<evidence type="ECO:0000313" key="1">
    <source>
        <dbReference type="EMBL" id="MQM12559.1"/>
    </source>
</evidence>
<sequence length="248" mass="27703">MNRSRGHLLRLLRRPRKGDPRRCSSVDILAREIPGGFLRCSSVGRCSSVDILAREIPRLAVQILLANCLFLVGAWSLPPVVQKPPQPPSPPFSDPSHSLAADYLCPIGSLSLSLSLSSGLLPSHQSSLSFFTGSHPLPLLSRHCYCVNWVAVTAPPIPTVPTLRNPGHRDCRLRLFAVPLVSLLSYVCIGPANKEVNKKKKLDKKIEWKPLFKNNNKLKSTKELNRKKSNFNKSMFLPHLQDKMHQKK</sequence>
<dbReference type="EMBL" id="NMUH01005359">
    <property type="protein sequence ID" value="MQM12559.1"/>
    <property type="molecule type" value="Genomic_DNA"/>
</dbReference>
<gene>
    <name evidence="1" type="ORF">Taro_045479</name>
</gene>
<evidence type="ECO:0000313" key="2">
    <source>
        <dbReference type="Proteomes" id="UP000652761"/>
    </source>
</evidence>
<keyword evidence="2" id="KW-1185">Reference proteome</keyword>
<comment type="caution">
    <text evidence="1">The sequence shown here is derived from an EMBL/GenBank/DDBJ whole genome shotgun (WGS) entry which is preliminary data.</text>
</comment>
<dbReference type="AlphaFoldDB" id="A0A843WRE8"/>
<protein>
    <submittedName>
        <fullName evidence="1">Uncharacterized protein</fullName>
    </submittedName>
</protein>
<organism evidence="1 2">
    <name type="scientific">Colocasia esculenta</name>
    <name type="common">Wild taro</name>
    <name type="synonym">Arum esculentum</name>
    <dbReference type="NCBI Taxonomy" id="4460"/>
    <lineage>
        <taxon>Eukaryota</taxon>
        <taxon>Viridiplantae</taxon>
        <taxon>Streptophyta</taxon>
        <taxon>Embryophyta</taxon>
        <taxon>Tracheophyta</taxon>
        <taxon>Spermatophyta</taxon>
        <taxon>Magnoliopsida</taxon>
        <taxon>Liliopsida</taxon>
        <taxon>Araceae</taxon>
        <taxon>Aroideae</taxon>
        <taxon>Colocasieae</taxon>
        <taxon>Colocasia</taxon>
    </lineage>
</organism>
<dbReference type="Proteomes" id="UP000652761">
    <property type="component" value="Unassembled WGS sequence"/>
</dbReference>